<evidence type="ECO:0000259" key="2">
    <source>
        <dbReference type="SMART" id="SM00827"/>
    </source>
</evidence>
<gene>
    <name evidence="3" type="ORF">OXD698_LOCUS50267</name>
</gene>
<reference evidence="3" key="1">
    <citation type="submission" date="2021-02" db="EMBL/GenBank/DDBJ databases">
        <authorList>
            <person name="Nowell W R."/>
        </authorList>
    </citation>
    <scope>NUCLEOTIDE SEQUENCE</scope>
</reference>
<organism evidence="3 4">
    <name type="scientific">Adineta steineri</name>
    <dbReference type="NCBI Taxonomy" id="433720"/>
    <lineage>
        <taxon>Eukaryota</taxon>
        <taxon>Metazoa</taxon>
        <taxon>Spiralia</taxon>
        <taxon>Gnathifera</taxon>
        <taxon>Rotifera</taxon>
        <taxon>Eurotatoria</taxon>
        <taxon>Bdelloidea</taxon>
        <taxon>Adinetida</taxon>
        <taxon>Adinetidae</taxon>
        <taxon>Adineta</taxon>
    </lineage>
</organism>
<dbReference type="Gene3D" id="3.40.366.10">
    <property type="entry name" value="Malonyl-Coenzyme A Acyl Carrier Protein, domain 2"/>
    <property type="match status" value="1"/>
</dbReference>
<feature type="non-terminal residue" evidence="3">
    <location>
        <position position="193"/>
    </location>
</feature>
<dbReference type="SMART" id="SM00827">
    <property type="entry name" value="PKS_AT"/>
    <property type="match status" value="1"/>
</dbReference>
<sequence>LLLRRTISYIHLAIFVFANRQQLQQQLDAFLAEQTISGLAIELRPTIALSHKICFVFSGQGPQWWAMGRQLYESEPVFTQWIQLIDNEMTKINNGEWRLLEELIEKKNEQESRINDTNIAQPTLFAIQVALAALLVSWNIYPSTIVSHSAGDQAAAFVAGRLSLVEAVRVVYHRSRLQNRNTRQGGRMLAVSM</sequence>
<dbReference type="Gene3D" id="3.30.70.3290">
    <property type="match status" value="1"/>
</dbReference>
<evidence type="ECO:0000313" key="3">
    <source>
        <dbReference type="EMBL" id="CAF4379034.1"/>
    </source>
</evidence>
<protein>
    <recommendedName>
        <fullName evidence="2">Malonyl-CoA:ACP transacylase (MAT) domain-containing protein</fullName>
    </recommendedName>
</protein>
<dbReference type="SUPFAM" id="SSF52151">
    <property type="entry name" value="FabD/lysophospholipase-like"/>
    <property type="match status" value="1"/>
</dbReference>
<dbReference type="AlphaFoldDB" id="A0A820MU47"/>
<evidence type="ECO:0000256" key="1">
    <source>
        <dbReference type="ARBA" id="ARBA00022679"/>
    </source>
</evidence>
<dbReference type="EMBL" id="CAJOAZ010023832">
    <property type="protein sequence ID" value="CAF4379034.1"/>
    <property type="molecule type" value="Genomic_DNA"/>
</dbReference>
<dbReference type="Pfam" id="PF00698">
    <property type="entry name" value="Acyl_transf_1"/>
    <property type="match status" value="1"/>
</dbReference>
<name>A0A820MU47_9BILA</name>
<dbReference type="InterPro" id="IPR014043">
    <property type="entry name" value="Acyl_transferase_dom"/>
</dbReference>
<comment type="caution">
    <text evidence="3">The sequence shown here is derived from an EMBL/GenBank/DDBJ whole genome shotgun (WGS) entry which is preliminary data.</text>
</comment>
<evidence type="ECO:0000313" key="4">
    <source>
        <dbReference type="Proteomes" id="UP000663844"/>
    </source>
</evidence>
<dbReference type="InterPro" id="IPR050444">
    <property type="entry name" value="Polyketide_Synthase"/>
</dbReference>
<dbReference type="InterPro" id="IPR016035">
    <property type="entry name" value="Acyl_Trfase/lysoPLipase"/>
</dbReference>
<dbReference type="PANTHER" id="PTHR45681:SF6">
    <property type="entry name" value="POLYKETIDE SYNTHASE 37"/>
    <property type="match status" value="1"/>
</dbReference>
<dbReference type="PANTHER" id="PTHR45681">
    <property type="entry name" value="POLYKETIDE SYNTHASE 44-RELATED"/>
    <property type="match status" value="1"/>
</dbReference>
<accession>A0A820MU47</accession>
<dbReference type="InterPro" id="IPR001227">
    <property type="entry name" value="Ac_transferase_dom_sf"/>
</dbReference>
<dbReference type="GO" id="GO:0016740">
    <property type="term" value="F:transferase activity"/>
    <property type="evidence" value="ECO:0007669"/>
    <property type="project" value="UniProtKB-KW"/>
</dbReference>
<feature type="domain" description="Malonyl-CoA:ACP transacylase (MAT)" evidence="2">
    <location>
        <begin position="56"/>
        <end position="193"/>
    </location>
</feature>
<keyword evidence="1" id="KW-0808">Transferase</keyword>
<proteinExistence type="predicted"/>
<dbReference type="Proteomes" id="UP000663844">
    <property type="component" value="Unassembled WGS sequence"/>
</dbReference>
<feature type="non-terminal residue" evidence="3">
    <location>
        <position position="1"/>
    </location>
</feature>